<dbReference type="Pfam" id="PF15352">
    <property type="entry name" value="K1377"/>
    <property type="match status" value="2"/>
</dbReference>
<feature type="compositionally biased region" description="Polar residues" evidence="2">
    <location>
        <begin position="318"/>
        <end position="329"/>
    </location>
</feature>
<feature type="compositionally biased region" description="Low complexity" evidence="2">
    <location>
        <begin position="119"/>
        <end position="135"/>
    </location>
</feature>
<proteinExistence type="predicted"/>
<gene>
    <name evidence="3" type="primary">Cep126</name>
    <name evidence="3" type="ORF">HALALB_R08522</name>
</gene>
<feature type="compositionally biased region" description="Basic and acidic residues" evidence="2">
    <location>
        <begin position="297"/>
        <end position="316"/>
    </location>
</feature>
<evidence type="ECO:0000256" key="2">
    <source>
        <dbReference type="SAM" id="MobiDB-lite"/>
    </source>
</evidence>
<dbReference type="GO" id="GO:0007052">
    <property type="term" value="P:mitotic spindle organization"/>
    <property type="evidence" value="ECO:0007669"/>
    <property type="project" value="InterPro"/>
</dbReference>
<dbReference type="Proteomes" id="UP000585422">
    <property type="component" value="Unassembled WGS sequence"/>
</dbReference>
<feature type="compositionally biased region" description="Polar residues" evidence="2">
    <location>
        <begin position="136"/>
        <end position="145"/>
    </location>
</feature>
<reference evidence="3 4" key="1">
    <citation type="submission" date="2019-09" db="EMBL/GenBank/DDBJ databases">
        <title>Bird 10,000 Genomes (B10K) Project - Family phase.</title>
        <authorList>
            <person name="Zhang G."/>
        </authorList>
    </citation>
    <scope>NUCLEOTIDE SEQUENCE [LARGE SCALE GENOMIC DNA]</scope>
    <source>
        <strain evidence="3">OUT-0040</strain>
        <tissue evidence="3">Blood</tissue>
    </source>
</reference>
<feature type="region of interest" description="Disordered" evidence="2">
    <location>
        <begin position="297"/>
        <end position="329"/>
    </location>
</feature>
<evidence type="ECO:0000256" key="1">
    <source>
        <dbReference type="SAM" id="Coils"/>
    </source>
</evidence>
<dbReference type="InterPro" id="IPR028257">
    <property type="entry name" value="CEP126"/>
</dbReference>
<feature type="compositionally biased region" description="Polar residues" evidence="2">
    <location>
        <begin position="714"/>
        <end position="725"/>
    </location>
</feature>
<feature type="compositionally biased region" description="Polar residues" evidence="2">
    <location>
        <begin position="732"/>
        <end position="747"/>
    </location>
</feature>
<evidence type="ECO:0000313" key="3">
    <source>
        <dbReference type="EMBL" id="NWZ50533.1"/>
    </source>
</evidence>
<feature type="coiled-coil region" evidence="1">
    <location>
        <begin position="34"/>
        <end position="61"/>
    </location>
</feature>
<feature type="region of interest" description="Disordered" evidence="2">
    <location>
        <begin position="684"/>
        <end position="780"/>
    </location>
</feature>
<dbReference type="EMBL" id="VZSQ01000052">
    <property type="protein sequence ID" value="NWZ50533.1"/>
    <property type="molecule type" value="Genomic_DNA"/>
</dbReference>
<dbReference type="OrthoDB" id="9900339at2759"/>
<dbReference type="GO" id="GO:0097546">
    <property type="term" value="C:ciliary base"/>
    <property type="evidence" value="ECO:0007669"/>
    <property type="project" value="InterPro"/>
</dbReference>
<feature type="non-terminal residue" evidence="3">
    <location>
        <position position="1100"/>
    </location>
</feature>
<feature type="region of interest" description="Disordered" evidence="2">
    <location>
        <begin position="118"/>
        <end position="145"/>
    </location>
</feature>
<feature type="non-terminal residue" evidence="3">
    <location>
        <position position="1"/>
    </location>
</feature>
<accession>A0A7K7N5S4</accession>
<dbReference type="GO" id="GO:0005813">
    <property type="term" value="C:centrosome"/>
    <property type="evidence" value="ECO:0007669"/>
    <property type="project" value="InterPro"/>
</dbReference>
<dbReference type="AlphaFoldDB" id="A0A7K7N5S4"/>
<comment type="caution">
    <text evidence="3">The sequence shown here is derived from an EMBL/GenBank/DDBJ whole genome shotgun (WGS) entry which is preliminary data.</text>
</comment>
<feature type="region of interest" description="Disordered" evidence="2">
    <location>
        <begin position="341"/>
        <end position="385"/>
    </location>
</feature>
<feature type="compositionally biased region" description="Polar residues" evidence="2">
    <location>
        <begin position="345"/>
        <end position="355"/>
    </location>
</feature>
<feature type="compositionally biased region" description="Polar residues" evidence="2">
    <location>
        <begin position="694"/>
        <end position="707"/>
    </location>
</feature>
<dbReference type="PANTHER" id="PTHR31191:SF4">
    <property type="entry name" value="CENTROSOMAL PROTEIN OF 126 KDA"/>
    <property type="match status" value="1"/>
</dbReference>
<feature type="region of interest" description="Disordered" evidence="2">
    <location>
        <begin position="199"/>
        <end position="226"/>
    </location>
</feature>
<dbReference type="PANTHER" id="PTHR31191">
    <property type="entry name" value="CENTROSOMAL PROTEIN CEP126"/>
    <property type="match status" value="1"/>
</dbReference>
<dbReference type="GO" id="GO:0031122">
    <property type="term" value="P:cytoplasmic microtubule organization"/>
    <property type="evidence" value="ECO:0007669"/>
    <property type="project" value="InterPro"/>
</dbReference>
<organism evidence="3 4">
    <name type="scientific">Haliaeetus albicilla</name>
    <name type="common">White-tailed sea-eagle</name>
    <name type="synonym">Falco albicilla</name>
    <dbReference type="NCBI Taxonomy" id="8969"/>
    <lineage>
        <taxon>Eukaryota</taxon>
        <taxon>Metazoa</taxon>
        <taxon>Chordata</taxon>
        <taxon>Craniata</taxon>
        <taxon>Vertebrata</taxon>
        <taxon>Euteleostomi</taxon>
        <taxon>Archelosauria</taxon>
        <taxon>Archosauria</taxon>
        <taxon>Dinosauria</taxon>
        <taxon>Saurischia</taxon>
        <taxon>Theropoda</taxon>
        <taxon>Coelurosauria</taxon>
        <taxon>Aves</taxon>
        <taxon>Neognathae</taxon>
        <taxon>Neoaves</taxon>
        <taxon>Telluraves</taxon>
        <taxon>Accipitrimorphae</taxon>
        <taxon>Accipitriformes</taxon>
        <taxon>Accipitridae</taxon>
        <taxon>Accipitrinae</taxon>
        <taxon>Haliaeetus</taxon>
    </lineage>
</organism>
<dbReference type="GO" id="GO:1905515">
    <property type="term" value="P:non-motile cilium assembly"/>
    <property type="evidence" value="ECO:0007669"/>
    <property type="project" value="InterPro"/>
</dbReference>
<keyword evidence="4" id="KW-1185">Reference proteome</keyword>
<evidence type="ECO:0000313" key="4">
    <source>
        <dbReference type="Proteomes" id="UP000585422"/>
    </source>
</evidence>
<dbReference type="GO" id="GO:0030496">
    <property type="term" value="C:midbody"/>
    <property type="evidence" value="ECO:0007669"/>
    <property type="project" value="TreeGrafter"/>
</dbReference>
<sequence length="1100" mass="123387">DRALTFHFEWDLEEERRALKEDQKICRSRAQKYLVETNRRRRAFEERQKQEEEKEQRFREQVLQQRKIKLQEATDKFQRAHLAFSQHKQIVQTKAAFQLEEALEQIKGSVLTPGLCFPSRNRTNFRTTDDTSSSSAPRNSSFHQKQISAMVGWDKTIQESSRMNMDSNRLLFQKNVKEMQQLLEKQHLSNLENFHQDVKKTDDSESLSSLDSLEAGEQNGNYTTLSESSLTTQCDCALYNPEKSQTRNNGLLHTAQSTSSKNMHLNNCLRNVDLQYYHNLPIHDILAKNNVLTSAEHVNRSEEESSASRRSDKKPAEFSTSGKQESSVSNAFSFLQNIKEERSKPSSGRASTSATDHPVLNPSKAWASPDSIPGERDQDLTQDQSFKMTPQKRTISMQTSSQPVATSVILFPNQGCSTGIPSTADTLPTDKNIITEFLKNTSGKITETKEGNIKCIDDINPGSSLFQGIPNASVLCDVKKQNNEEEEKGNMVETMSLVSDTEFNSGTAAQHKTLTNNILERKRAKLFRSILKKDSKYVPSHFKAVVMNHGISFGTRPMSSIRDSLELAKIKKKSAENEKYNRKLRWCDQINQIIIENNEKYYEKNTSEISSAQLQYVQTTNNAPKTNLSIVAQPSNPMFIKNHQKNSHISKPNVNTEESNKECTPLNIFMSTGSFPAEKAWMLSKEEESKPPVCSNNSKVNEGNQLKNKAKITGRTTSVRAQSSFMPKKRTSTIIQPQSAAEANKTQKAPGKLLAPHPPSAPLPGNRSGKNAASPGYQPLPRSALQATATSRNDLNERHVVLADRVLNRNGTENSESITCRSDLATAISTPGYSTAKYEPWAKNTCSVNSIQTSACQNHPATCTKRRPVNAENGLHLHHIPAAGKTSTSWQGAHTARAPKDFATGKSHHHVSHYNNSHITKWQPFKANVSHVTIDGSSQMTSFKSASRINELSSFPANGVVPVTRQKHFFDNHENKHRGFSEHGRQSIASKRWKPTHHAQNSLCTVQLSPVQSAFDPVQNMNNTYKSDEVSESTVQFLMAEKLASTPVAEDEILAAMENVQPARQPLLLHRAPHPGMSTLSVEEQKIFQYLDHLNQRLQS</sequence>
<keyword evidence="1" id="KW-0175">Coiled coil</keyword>
<protein>
    <submittedName>
        <fullName evidence="3">CE126 protein</fullName>
    </submittedName>
</protein>
<name>A0A7K7N5S4_HALAL</name>